<evidence type="ECO:0000256" key="7">
    <source>
        <dbReference type="RuleBase" id="RU003991"/>
    </source>
</evidence>
<evidence type="ECO:0000256" key="4">
    <source>
        <dbReference type="ARBA" id="ARBA00022813"/>
    </source>
</evidence>
<dbReference type="GO" id="GO:0006281">
    <property type="term" value="P:DNA repair"/>
    <property type="evidence" value="ECO:0007669"/>
    <property type="project" value="UniProtKB-KW"/>
</dbReference>
<evidence type="ECO:0000256" key="3">
    <source>
        <dbReference type="ARBA" id="ARBA00022801"/>
    </source>
</evidence>
<evidence type="ECO:0000313" key="9">
    <source>
        <dbReference type="EMBL" id="AVF26946.1"/>
    </source>
</evidence>
<dbReference type="EMBL" id="CP019655">
    <property type="protein sequence ID" value="AVF26946.1"/>
    <property type="molecule type" value="Genomic_DNA"/>
</dbReference>
<dbReference type="GO" id="GO:0009432">
    <property type="term" value="P:SOS response"/>
    <property type="evidence" value="ECO:0007669"/>
    <property type="project" value="UniProtKB-KW"/>
</dbReference>
<comment type="similarity">
    <text evidence="1 7">Belongs to the peptidase S24 family.</text>
</comment>
<dbReference type="STRING" id="147375.BXP28_02870"/>
<dbReference type="CDD" id="cd06529">
    <property type="entry name" value="S24_LexA-like"/>
    <property type="match status" value="1"/>
</dbReference>
<proteinExistence type="inferred from homology"/>
<dbReference type="InterPro" id="IPR039418">
    <property type="entry name" value="LexA-like"/>
</dbReference>
<dbReference type="PANTHER" id="PTHR33516">
    <property type="entry name" value="LEXA REPRESSOR"/>
    <property type="match status" value="1"/>
</dbReference>
<dbReference type="Proteomes" id="UP000239833">
    <property type="component" value="Chromosome"/>
</dbReference>
<dbReference type="Gene3D" id="2.10.109.10">
    <property type="entry name" value="Umud Fragment, subunit A"/>
    <property type="match status" value="1"/>
</dbReference>
<dbReference type="Gene3D" id="1.10.260.40">
    <property type="entry name" value="lambda repressor-like DNA-binding domains"/>
    <property type="match status" value="1"/>
</dbReference>
<dbReference type="PROSITE" id="PS50943">
    <property type="entry name" value="HTH_CROC1"/>
    <property type="match status" value="1"/>
</dbReference>
<evidence type="ECO:0000256" key="1">
    <source>
        <dbReference type="ARBA" id="ARBA00007484"/>
    </source>
</evidence>
<dbReference type="AlphaFoldDB" id="A0A2L1U1Z9"/>
<evidence type="ECO:0000256" key="6">
    <source>
        <dbReference type="ARBA" id="ARBA00023236"/>
    </source>
</evidence>
<dbReference type="GO" id="GO:0016787">
    <property type="term" value="F:hydrolase activity"/>
    <property type="evidence" value="ECO:0007669"/>
    <property type="project" value="UniProtKB-KW"/>
</dbReference>
<reference evidence="10" key="1">
    <citation type="submission" date="2017-02" db="EMBL/GenBank/DDBJ databases">
        <title>Delineation of Paenibacillus larvae strains originating from foulbrood outbreaks.</title>
        <authorList>
            <person name="Beims H."/>
            <person name="Bunk B."/>
            <person name="Sproeer C."/>
            <person name="Mohr K.I."/>
            <person name="Pradella S."/>
            <person name="Guenther G."/>
            <person name="Rohde M."/>
            <person name="von der Ohe W."/>
            <person name="Steinert M."/>
        </authorList>
    </citation>
    <scope>NUCLEOTIDE SEQUENCE [LARGE SCALE GENOMIC DNA]</scope>
    <source>
        <strain evidence="10">Eric_III</strain>
    </source>
</reference>
<evidence type="ECO:0000313" key="10">
    <source>
        <dbReference type="Proteomes" id="UP000239833"/>
    </source>
</evidence>
<keyword evidence="5" id="KW-0234">DNA repair</keyword>
<keyword evidence="4 7" id="KW-0068">Autocatalytic cleavage</keyword>
<dbReference type="CDD" id="cd00093">
    <property type="entry name" value="HTH_XRE"/>
    <property type="match status" value="1"/>
</dbReference>
<dbReference type="SUPFAM" id="SSF51306">
    <property type="entry name" value="LexA/Signal peptidase"/>
    <property type="match status" value="1"/>
</dbReference>
<sequence>MNNLGKYLEQVRREKKFSLREAAQKSDLSYTYIRDIELGMNRKTKKKVKPSPDSLKKLAEAYGIEYYELLQKAGIIDEGTESALDEANSKLDKLIEETVNNSTHIGTIPLIRTICAGDGIIATENIEDYVAYPLLKGNKPDYALRVQGDSMKDVGIDDGDIVFLKAANWVEKNGQIVAVIFNGEEGTLKRVYWDEIDPKVRLVPENKNYKQIEAYPNEIHICGVYAGHFKSEFQML</sequence>
<dbReference type="Pfam" id="PF12844">
    <property type="entry name" value="HTH_19"/>
    <property type="match status" value="1"/>
</dbReference>
<dbReference type="PRINTS" id="PR00726">
    <property type="entry name" value="LEXASERPTASE"/>
</dbReference>
<dbReference type="InterPro" id="IPR050077">
    <property type="entry name" value="LexA_repressor"/>
</dbReference>
<protein>
    <submittedName>
        <fullName evidence="9">LexA repressor-like protein</fullName>
    </submittedName>
</protein>
<dbReference type="SMART" id="SM00530">
    <property type="entry name" value="HTH_XRE"/>
    <property type="match status" value="1"/>
</dbReference>
<dbReference type="InterPro" id="IPR001387">
    <property type="entry name" value="Cro/C1-type_HTH"/>
</dbReference>
<dbReference type="InterPro" id="IPR036286">
    <property type="entry name" value="LexA/Signal_pep-like_sf"/>
</dbReference>
<keyword evidence="3 7" id="KW-0378">Hydrolase</keyword>
<gene>
    <name evidence="9" type="ORF">ERICIII_02811</name>
</gene>
<evidence type="ECO:0000256" key="2">
    <source>
        <dbReference type="ARBA" id="ARBA00022763"/>
    </source>
</evidence>
<name>A0A2L1U1Z9_9BACL</name>
<dbReference type="GO" id="GO:0003677">
    <property type="term" value="F:DNA binding"/>
    <property type="evidence" value="ECO:0007669"/>
    <property type="project" value="InterPro"/>
</dbReference>
<dbReference type="InterPro" id="IPR010982">
    <property type="entry name" value="Lambda_DNA-bd_dom_sf"/>
</dbReference>
<keyword evidence="6" id="KW-0742">SOS response</keyword>
<organism evidence="9 10">
    <name type="scientific">Paenibacillus larvae subsp. larvae</name>
    <dbReference type="NCBI Taxonomy" id="147375"/>
    <lineage>
        <taxon>Bacteria</taxon>
        <taxon>Bacillati</taxon>
        <taxon>Bacillota</taxon>
        <taxon>Bacilli</taxon>
        <taxon>Bacillales</taxon>
        <taxon>Paenibacillaceae</taxon>
        <taxon>Paenibacillus</taxon>
    </lineage>
</organism>
<dbReference type="InterPro" id="IPR006197">
    <property type="entry name" value="Peptidase_S24_LexA"/>
</dbReference>
<keyword evidence="2" id="KW-0227">DNA damage</keyword>
<dbReference type="InterPro" id="IPR015927">
    <property type="entry name" value="Peptidase_S24_S26A/B/C"/>
</dbReference>
<evidence type="ECO:0000256" key="5">
    <source>
        <dbReference type="ARBA" id="ARBA00023204"/>
    </source>
</evidence>
<feature type="domain" description="HTH cro/C1-type" evidence="8">
    <location>
        <begin position="8"/>
        <end position="69"/>
    </location>
</feature>
<dbReference type="PANTHER" id="PTHR33516:SF2">
    <property type="entry name" value="LEXA REPRESSOR-RELATED"/>
    <property type="match status" value="1"/>
</dbReference>
<dbReference type="SUPFAM" id="SSF47413">
    <property type="entry name" value="lambda repressor-like DNA-binding domains"/>
    <property type="match status" value="1"/>
</dbReference>
<dbReference type="GO" id="GO:0006355">
    <property type="term" value="P:regulation of DNA-templated transcription"/>
    <property type="evidence" value="ECO:0007669"/>
    <property type="project" value="InterPro"/>
</dbReference>
<accession>A0A2L1U1Z9</accession>
<dbReference type="Pfam" id="PF00717">
    <property type="entry name" value="Peptidase_S24"/>
    <property type="match status" value="1"/>
</dbReference>
<evidence type="ECO:0000259" key="8">
    <source>
        <dbReference type="PROSITE" id="PS50943"/>
    </source>
</evidence>
<dbReference type="RefSeq" id="WP_104932715.1">
    <property type="nucleotide sequence ID" value="NZ_CP019655.1"/>
</dbReference>